<dbReference type="AlphaFoldDB" id="A0A846MPH8"/>
<organism evidence="3 4">
    <name type="scientific">Thermonema lapsum</name>
    <dbReference type="NCBI Taxonomy" id="28195"/>
    <lineage>
        <taxon>Bacteria</taxon>
        <taxon>Pseudomonadati</taxon>
        <taxon>Bacteroidota</taxon>
        <taxon>Cytophagia</taxon>
        <taxon>Cytophagales</taxon>
        <taxon>Thermonemataceae</taxon>
        <taxon>Thermonema</taxon>
    </lineage>
</organism>
<gene>
    <name evidence="3" type="ORF">FHS56_000776</name>
</gene>
<dbReference type="Gene3D" id="3.40.630.10">
    <property type="entry name" value="Zn peptidases"/>
    <property type="match status" value="1"/>
</dbReference>
<keyword evidence="4" id="KW-1185">Reference proteome</keyword>
<dbReference type="InterPro" id="IPR026444">
    <property type="entry name" value="Secre_tail"/>
</dbReference>
<accession>A0A846MPH8</accession>
<dbReference type="SUPFAM" id="SSF53187">
    <property type="entry name" value="Zn-dependent exopeptidases"/>
    <property type="match status" value="1"/>
</dbReference>
<evidence type="ECO:0000313" key="4">
    <source>
        <dbReference type="Proteomes" id="UP000537126"/>
    </source>
</evidence>
<protein>
    <recommendedName>
        <fullName evidence="5">Leucyl aminopeptidase</fullName>
    </recommendedName>
</protein>
<feature type="domain" description="Peptidase M28" evidence="1">
    <location>
        <begin position="91"/>
        <end position="289"/>
    </location>
</feature>
<sequence length="498" mass="56557">MLLNLLLWQVAMPTLYAQHMQDEIAAAVSQVSMERLESLLREYEQLGIKNIGSQNLEATRAWIKQCYLDMGYSPEQISEYAFSYAQKTLYNIVLTKKGNLFPHTYIYLSAHYDSTPNGPGVNDNGSGTVALLEIARIIQSKNLPYSVRLVHFSAEEVGLIGSKRYVEEVAKPQNIAIRALINLDEIGGDKNKRNTFVYCERDESNVSTVNNAISAHFTQRMANITKLYTSLDAVISHAYASDYMPFEAAGYNIMGFYESYQTAHYHSSTDLLQNMDVPYFHKVVQAALASLLHFSSEIPPQIERLSPQAGDSLYQSQIDKLLIEYDRPLQYFGGKLQIRRSSDNQIVQSIALEPSHIQGKSIQIALREALSPGQNYYVIIPFGWVSDAHGVLTDSLGKGQWQFYIKNETPPLNNDAPKPQEMRLYPNPTGQELHIQLPDVKTQATLRIVNSEGKLIYEQLLTNTTSIRLDISQWARGVYFIKVETEQKQWTQRFEKVF</sequence>
<dbReference type="Pfam" id="PF18962">
    <property type="entry name" value="Por_Secre_tail"/>
    <property type="match status" value="1"/>
</dbReference>
<evidence type="ECO:0000259" key="1">
    <source>
        <dbReference type="Pfam" id="PF04389"/>
    </source>
</evidence>
<dbReference type="InterPro" id="IPR045175">
    <property type="entry name" value="M28_fam"/>
</dbReference>
<dbReference type="NCBIfam" id="TIGR04183">
    <property type="entry name" value="Por_Secre_tail"/>
    <property type="match status" value="1"/>
</dbReference>
<dbReference type="GO" id="GO:0006508">
    <property type="term" value="P:proteolysis"/>
    <property type="evidence" value="ECO:0007669"/>
    <property type="project" value="InterPro"/>
</dbReference>
<evidence type="ECO:0000313" key="3">
    <source>
        <dbReference type="EMBL" id="NIK73290.1"/>
    </source>
</evidence>
<reference evidence="3 4" key="1">
    <citation type="submission" date="2020-03" db="EMBL/GenBank/DDBJ databases">
        <title>Genomic Encyclopedia of Type Strains, Phase IV (KMG-IV): sequencing the most valuable type-strain genomes for metagenomic binning, comparative biology and taxonomic classification.</title>
        <authorList>
            <person name="Goeker M."/>
        </authorList>
    </citation>
    <scope>NUCLEOTIDE SEQUENCE [LARGE SCALE GENOMIC DNA]</scope>
    <source>
        <strain evidence="3 4">DSM 5718</strain>
    </source>
</reference>
<comment type="caution">
    <text evidence="3">The sequence shown here is derived from an EMBL/GenBank/DDBJ whole genome shotgun (WGS) entry which is preliminary data.</text>
</comment>
<dbReference type="Gene3D" id="2.60.40.3080">
    <property type="match status" value="1"/>
</dbReference>
<dbReference type="InterPro" id="IPR007484">
    <property type="entry name" value="Peptidase_M28"/>
</dbReference>
<name>A0A846MPH8_9BACT</name>
<evidence type="ECO:0008006" key="5">
    <source>
        <dbReference type="Google" id="ProtNLM"/>
    </source>
</evidence>
<dbReference type="Pfam" id="PF04389">
    <property type="entry name" value="Peptidase_M28"/>
    <property type="match status" value="1"/>
</dbReference>
<proteinExistence type="predicted"/>
<dbReference type="EMBL" id="JAASRN010000001">
    <property type="protein sequence ID" value="NIK73290.1"/>
    <property type="molecule type" value="Genomic_DNA"/>
</dbReference>
<feature type="domain" description="Secretion system C-terminal sorting" evidence="2">
    <location>
        <begin position="424"/>
        <end position="493"/>
    </location>
</feature>
<dbReference type="PANTHER" id="PTHR12147:SF26">
    <property type="entry name" value="PEPTIDASE M28 DOMAIN-CONTAINING PROTEIN"/>
    <property type="match status" value="1"/>
</dbReference>
<dbReference type="RefSeq" id="WP_166918547.1">
    <property type="nucleotide sequence ID" value="NZ_JAASRN010000001.1"/>
</dbReference>
<dbReference type="Proteomes" id="UP000537126">
    <property type="component" value="Unassembled WGS sequence"/>
</dbReference>
<dbReference type="GO" id="GO:0008235">
    <property type="term" value="F:metalloexopeptidase activity"/>
    <property type="evidence" value="ECO:0007669"/>
    <property type="project" value="InterPro"/>
</dbReference>
<dbReference type="PANTHER" id="PTHR12147">
    <property type="entry name" value="METALLOPEPTIDASE M28 FAMILY MEMBER"/>
    <property type="match status" value="1"/>
</dbReference>
<evidence type="ECO:0000259" key="2">
    <source>
        <dbReference type="Pfam" id="PF18962"/>
    </source>
</evidence>